<evidence type="ECO:0008006" key="5">
    <source>
        <dbReference type="Google" id="ProtNLM"/>
    </source>
</evidence>
<dbReference type="EMBL" id="JBHSFE010000029">
    <property type="protein sequence ID" value="MFC4612204.1"/>
    <property type="molecule type" value="Genomic_DNA"/>
</dbReference>
<gene>
    <name evidence="3" type="ORF">ACFO9E_31280</name>
</gene>
<organism evidence="3 4">
    <name type="scientific">Streptomyces maoxianensis</name>
    <dbReference type="NCBI Taxonomy" id="1459942"/>
    <lineage>
        <taxon>Bacteria</taxon>
        <taxon>Bacillati</taxon>
        <taxon>Actinomycetota</taxon>
        <taxon>Actinomycetes</taxon>
        <taxon>Kitasatosporales</taxon>
        <taxon>Streptomycetaceae</taxon>
        <taxon>Streptomyces</taxon>
    </lineage>
</organism>
<evidence type="ECO:0000313" key="3">
    <source>
        <dbReference type="EMBL" id="MFC4612204.1"/>
    </source>
</evidence>
<comment type="caution">
    <text evidence="3">The sequence shown here is derived from an EMBL/GenBank/DDBJ whole genome shotgun (WGS) entry which is preliminary data.</text>
</comment>
<dbReference type="RefSeq" id="WP_381202071.1">
    <property type="nucleotide sequence ID" value="NZ_JBHSFE010000029.1"/>
</dbReference>
<keyword evidence="4" id="KW-1185">Reference proteome</keyword>
<dbReference type="PROSITE" id="PS51257">
    <property type="entry name" value="PROKAR_LIPOPROTEIN"/>
    <property type="match status" value="1"/>
</dbReference>
<name>A0ABV9GHZ0_9ACTN</name>
<proteinExistence type="predicted"/>
<dbReference type="Proteomes" id="UP001595993">
    <property type="component" value="Unassembled WGS sequence"/>
</dbReference>
<sequence length="264" mass="27655">MTNRKILAVAALCVTAAVGLTACGGGQSEDTAEKAASSPPSPKTPVDPFEGLTADQIADKALKATKAANSLKVAGEGKDDGKDLSLEFALSKAGDCTGKFSYPGSGQAELLVVDKVPYMKGDEAFWKEIGKRKGTSAKQTTAMAEMLKGRWMKTPAKNANKMGDACNLDALLKKMGDEDTSGVTKGESAEINGQKAITLTRKEGAETHTFYVATEGQPYFLKFVTEGGDEPGTLSFSDYNKPVAVTAPPADQIFDLDKVKAAGS</sequence>
<accession>A0ABV9GHZ0</accession>
<keyword evidence="2" id="KW-0732">Signal</keyword>
<reference evidence="4" key="1">
    <citation type="journal article" date="2019" name="Int. J. Syst. Evol. Microbiol.">
        <title>The Global Catalogue of Microorganisms (GCM) 10K type strain sequencing project: providing services to taxonomists for standard genome sequencing and annotation.</title>
        <authorList>
            <consortium name="The Broad Institute Genomics Platform"/>
            <consortium name="The Broad Institute Genome Sequencing Center for Infectious Disease"/>
            <person name="Wu L."/>
            <person name="Ma J."/>
        </authorList>
    </citation>
    <scope>NUCLEOTIDE SEQUENCE [LARGE SCALE GENOMIC DNA]</scope>
    <source>
        <strain evidence="4">CGMCC 4.7139</strain>
    </source>
</reference>
<dbReference type="Gene3D" id="2.50.20.20">
    <property type="match status" value="1"/>
</dbReference>
<evidence type="ECO:0000256" key="2">
    <source>
        <dbReference type="SAM" id="SignalP"/>
    </source>
</evidence>
<protein>
    <recommendedName>
        <fullName evidence="5">Lipoprotein</fullName>
    </recommendedName>
</protein>
<evidence type="ECO:0000313" key="4">
    <source>
        <dbReference type="Proteomes" id="UP001595993"/>
    </source>
</evidence>
<evidence type="ECO:0000256" key="1">
    <source>
        <dbReference type="SAM" id="MobiDB-lite"/>
    </source>
</evidence>
<feature type="signal peptide" evidence="2">
    <location>
        <begin position="1"/>
        <end position="22"/>
    </location>
</feature>
<feature type="chain" id="PRO_5046359838" description="Lipoprotein" evidence="2">
    <location>
        <begin position="23"/>
        <end position="264"/>
    </location>
</feature>
<feature type="region of interest" description="Disordered" evidence="1">
    <location>
        <begin position="26"/>
        <end position="50"/>
    </location>
</feature>